<protein>
    <submittedName>
        <fullName evidence="1">Uncharacterized protein</fullName>
    </submittedName>
</protein>
<name>A0ABX7B9M2_9PROT</name>
<keyword evidence="2" id="KW-1185">Reference proteome</keyword>
<evidence type="ECO:0000313" key="1">
    <source>
        <dbReference type="EMBL" id="QQP90897.1"/>
    </source>
</evidence>
<proteinExistence type="predicted"/>
<reference evidence="1" key="1">
    <citation type="submission" date="2021-02" db="EMBL/GenBank/DDBJ databases">
        <title>Skermanella TT6 skin isolate.</title>
        <authorList>
            <person name="Lee K."/>
            <person name="Ganzorig M."/>
        </authorList>
    </citation>
    <scope>NUCLEOTIDE SEQUENCE</scope>
    <source>
        <strain evidence="1">TT6</strain>
    </source>
</reference>
<dbReference type="RefSeq" id="WP_201078304.1">
    <property type="nucleotide sequence ID" value="NZ_CP067420.1"/>
</dbReference>
<accession>A0ABX7B9M2</accession>
<evidence type="ECO:0000313" key="2">
    <source>
        <dbReference type="Proteomes" id="UP000595197"/>
    </source>
</evidence>
<gene>
    <name evidence="1" type="ORF">IGS68_06640</name>
</gene>
<dbReference type="EMBL" id="CP067420">
    <property type="protein sequence ID" value="QQP90897.1"/>
    <property type="molecule type" value="Genomic_DNA"/>
</dbReference>
<organism evidence="1 2">
    <name type="scientific">Skermanella cutis</name>
    <dbReference type="NCBI Taxonomy" id="2775420"/>
    <lineage>
        <taxon>Bacteria</taxon>
        <taxon>Pseudomonadati</taxon>
        <taxon>Pseudomonadota</taxon>
        <taxon>Alphaproteobacteria</taxon>
        <taxon>Rhodospirillales</taxon>
        <taxon>Azospirillaceae</taxon>
        <taxon>Skermanella</taxon>
    </lineage>
</organism>
<dbReference type="Proteomes" id="UP000595197">
    <property type="component" value="Chromosome"/>
</dbReference>
<sequence>MSEGGLEGEVLSHRTREKLLEAYARSLINACRTVRLEFSLVSYSERELRLALDEADIDLTALFRRRQPADGLSPGKIAGIIAFRLGRFKIVHVAEQGQSHGLIRLIQDLAAIYAVQSVLLRMDLPDRRVLETAYQMSRRHANQETLGIVFDAIAPSMAA</sequence>